<dbReference type="RefSeq" id="WP_183993787.1">
    <property type="nucleotide sequence ID" value="NZ_JACIEH010000001.1"/>
</dbReference>
<protein>
    <submittedName>
        <fullName evidence="1">Uncharacterized protein</fullName>
    </submittedName>
</protein>
<sequence length="176" mass="17953">MSMPAVGQDATVAAASECAASLTIPALTPVRLELLAPLGSKISRSGDSFPIRLAEPIVVEGVVLVREGTTGMGEVVHAKKAGGSGSAGELVLAARYLEVCGQRLRLRSMHLSSNGKSRTDTVNALNVASAASPLPVGLFGFMIHGGQVNVPQGTIAEAKTAEIFPPAATADARQVP</sequence>
<name>A0A7W6JQL6_9SPHN</name>
<dbReference type="Proteomes" id="UP000557392">
    <property type="component" value="Unassembled WGS sequence"/>
</dbReference>
<accession>A0A7W6JQL6</accession>
<evidence type="ECO:0000313" key="1">
    <source>
        <dbReference type="EMBL" id="MBB4096706.1"/>
    </source>
</evidence>
<comment type="caution">
    <text evidence="1">The sequence shown here is derived from an EMBL/GenBank/DDBJ whole genome shotgun (WGS) entry which is preliminary data.</text>
</comment>
<organism evidence="1 2">
    <name type="scientific">Sphingomonas kyeonggiensis</name>
    <dbReference type="NCBI Taxonomy" id="1268553"/>
    <lineage>
        <taxon>Bacteria</taxon>
        <taxon>Pseudomonadati</taxon>
        <taxon>Pseudomonadota</taxon>
        <taxon>Alphaproteobacteria</taxon>
        <taxon>Sphingomonadales</taxon>
        <taxon>Sphingomonadaceae</taxon>
        <taxon>Sphingomonas</taxon>
    </lineage>
</organism>
<gene>
    <name evidence="1" type="ORF">GGR46_000239</name>
</gene>
<evidence type="ECO:0000313" key="2">
    <source>
        <dbReference type="Proteomes" id="UP000557392"/>
    </source>
</evidence>
<dbReference type="EMBL" id="JACIEH010000001">
    <property type="protein sequence ID" value="MBB4096706.1"/>
    <property type="molecule type" value="Genomic_DNA"/>
</dbReference>
<keyword evidence="2" id="KW-1185">Reference proteome</keyword>
<reference evidence="1 2" key="1">
    <citation type="submission" date="2020-08" db="EMBL/GenBank/DDBJ databases">
        <title>Genomic Encyclopedia of Type Strains, Phase IV (KMG-IV): sequencing the most valuable type-strain genomes for metagenomic binning, comparative biology and taxonomic classification.</title>
        <authorList>
            <person name="Goeker M."/>
        </authorList>
    </citation>
    <scope>NUCLEOTIDE SEQUENCE [LARGE SCALE GENOMIC DNA]</scope>
    <source>
        <strain evidence="1 2">DSM 101806</strain>
    </source>
</reference>
<proteinExistence type="predicted"/>
<dbReference type="AlphaFoldDB" id="A0A7W6JQL6"/>